<dbReference type="GO" id="GO:0003682">
    <property type="term" value="F:chromatin binding"/>
    <property type="evidence" value="ECO:0007669"/>
    <property type="project" value="TreeGrafter"/>
</dbReference>
<feature type="region of interest" description="Disordered" evidence="3">
    <location>
        <begin position="289"/>
        <end position="393"/>
    </location>
</feature>
<dbReference type="GO" id="GO:1904263">
    <property type="term" value="P:positive regulation of TORC1 signaling"/>
    <property type="evidence" value="ECO:0007669"/>
    <property type="project" value="TreeGrafter"/>
</dbReference>
<evidence type="ECO:0000313" key="4">
    <source>
        <dbReference type="EMBL" id="KAG8238162.1"/>
    </source>
</evidence>
<dbReference type="PANTHER" id="PTHR15911">
    <property type="entry name" value="WW DOMAIN-CONTAINING ADAPTER PROTEIN WITH COILED-COIL"/>
    <property type="match status" value="1"/>
</dbReference>
<feature type="compositionally biased region" description="Low complexity" evidence="3">
    <location>
        <begin position="363"/>
        <end position="378"/>
    </location>
</feature>
<sequence>MTFNLISSSTKNVYKMSIFSAHDKHSNSRASISNSRDQKSSSRQVENRDVYWNNQSSSNREDGDCHDRRKHMEEPQAQDMDISPGDSTPTSETSYSHTPTSVATDHAQGTGTGGNNPPLLLAAALPRLISHPSTPTSSSSTPSSSATVATPSTSSSSASSASHPRPMGFPPPVKSVPSTNTLVTQSPQLMSQAQTGSQPPCTLVSSQQAAQRSPSTPNIVAPIPTTGSQVPGPGISMPSSTPSPPVSLANLPRLLSQITGAKGLEQSELSTQKALQTIQTLLSRQVSLDPNSVGGGGTGCYDGGGIGSAGPPVSSVSQQQQSSRLSLQPLKVDTSNSNNTMGEGPPTPTHSESQDCVDARKVNSPPSSLSSLQNLAQAGGSSLHALRPQGPHITPSLANYYRDDLVNHVRGWPADVLEK</sequence>
<dbReference type="EMBL" id="KZ309293">
    <property type="protein sequence ID" value="KAG8238162.1"/>
    <property type="molecule type" value="Genomic_DNA"/>
</dbReference>
<evidence type="ECO:0000313" key="5">
    <source>
        <dbReference type="Proteomes" id="UP000792457"/>
    </source>
</evidence>
<protein>
    <submittedName>
        <fullName evidence="4">Uncharacterized protein</fullName>
    </submittedName>
</protein>
<feature type="compositionally biased region" description="Basic and acidic residues" evidence="3">
    <location>
        <begin position="59"/>
        <end position="74"/>
    </location>
</feature>
<dbReference type="GO" id="GO:0000993">
    <property type="term" value="F:RNA polymerase II complex binding"/>
    <property type="evidence" value="ECO:0007669"/>
    <property type="project" value="TreeGrafter"/>
</dbReference>
<feature type="compositionally biased region" description="Polar residues" evidence="3">
    <location>
        <begin position="176"/>
        <end position="218"/>
    </location>
</feature>
<evidence type="ECO:0000256" key="2">
    <source>
        <dbReference type="ARBA" id="ARBA00023242"/>
    </source>
</evidence>
<organism evidence="4 5">
    <name type="scientific">Ladona fulva</name>
    <name type="common">Scarce chaser dragonfly</name>
    <name type="synonym">Libellula fulva</name>
    <dbReference type="NCBI Taxonomy" id="123851"/>
    <lineage>
        <taxon>Eukaryota</taxon>
        <taxon>Metazoa</taxon>
        <taxon>Ecdysozoa</taxon>
        <taxon>Arthropoda</taxon>
        <taxon>Hexapoda</taxon>
        <taxon>Insecta</taxon>
        <taxon>Pterygota</taxon>
        <taxon>Palaeoptera</taxon>
        <taxon>Odonata</taxon>
        <taxon>Epiprocta</taxon>
        <taxon>Anisoptera</taxon>
        <taxon>Libelluloidea</taxon>
        <taxon>Libellulidae</taxon>
        <taxon>Ladona</taxon>
    </lineage>
</organism>
<dbReference type="GO" id="GO:0010506">
    <property type="term" value="P:regulation of autophagy"/>
    <property type="evidence" value="ECO:0007669"/>
    <property type="project" value="TreeGrafter"/>
</dbReference>
<feature type="compositionally biased region" description="Polar residues" evidence="3">
    <location>
        <begin position="85"/>
        <end position="109"/>
    </location>
</feature>
<feature type="compositionally biased region" description="Low complexity" evidence="3">
    <location>
        <begin position="311"/>
        <end position="330"/>
    </location>
</feature>
<dbReference type="OrthoDB" id="10072039at2759"/>
<reference evidence="4" key="1">
    <citation type="submission" date="2013-04" db="EMBL/GenBank/DDBJ databases">
        <authorList>
            <person name="Qu J."/>
            <person name="Murali S.C."/>
            <person name="Bandaranaike D."/>
            <person name="Bellair M."/>
            <person name="Blankenburg K."/>
            <person name="Chao H."/>
            <person name="Dinh H."/>
            <person name="Doddapaneni H."/>
            <person name="Downs B."/>
            <person name="Dugan-Rocha S."/>
            <person name="Elkadiri S."/>
            <person name="Gnanaolivu R.D."/>
            <person name="Hernandez B."/>
            <person name="Javaid M."/>
            <person name="Jayaseelan J.C."/>
            <person name="Lee S."/>
            <person name="Li M."/>
            <person name="Ming W."/>
            <person name="Munidasa M."/>
            <person name="Muniz J."/>
            <person name="Nguyen L."/>
            <person name="Ongeri F."/>
            <person name="Osuji N."/>
            <person name="Pu L.-L."/>
            <person name="Puazo M."/>
            <person name="Qu C."/>
            <person name="Quiroz J."/>
            <person name="Raj R."/>
            <person name="Weissenberger G."/>
            <person name="Xin Y."/>
            <person name="Zou X."/>
            <person name="Han Y."/>
            <person name="Richards S."/>
            <person name="Worley K."/>
            <person name="Muzny D."/>
            <person name="Gibbs R."/>
        </authorList>
    </citation>
    <scope>NUCLEOTIDE SEQUENCE</scope>
    <source>
        <strain evidence="4">Sampled in the wild</strain>
    </source>
</reference>
<reference evidence="4" key="2">
    <citation type="submission" date="2017-10" db="EMBL/GenBank/DDBJ databases">
        <title>Ladona fulva Genome sequencing and assembly.</title>
        <authorList>
            <person name="Murali S."/>
            <person name="Richards S."/>
            <person name="Bandaranaike D."/>
            <person name="Bellair M."/>
            <person name="Blankenburg K."/>
            <person name="Chao H."/>
            <person name="Dinh H."/>
            <person name="Doddapaneni H."/>
            <person name="Dugan-Rocha S."/>
            <person name="Elkadiri S."/>
            <person name="Gnanaolivu R."/>
            <person name="Hernandez B."/>
            <person name="Skinner E."/>
            <person name="Javaid M."/>
            <person name="Lee S."/>
            <person name="Li M."/>
            <person name="Ming W."/>
            <person name="Munidasa M."/>
            <person name="Muniz J."/>
            <person name="Nguyen L."/>
            <person name="Hughes D."/>
            <person name="Osuji N."/>
            <person name="Pu L.-L."/>
            <person name="Puazo M."/>
            <person name="Qu C."/>
            <person name="Quiroz J."/>
            <person name="Raj R."/>
            <person name="Weissenberger G."/>
            <person name="Xin Y."/>
            <person name="Zou X."/>
            <person name="Han Y."/>
            <person name="Worley K."/>
            <person name="Muzny D."/>
            <person name="Gibbs R."/>
        </authorList>
    </citation>
    <scope>NUCLEOTIDE SEQUENCE</scope>
    <source>
        <strain evidence="4">Sampled in the wild</strain>
    </source>
</reference>
<comment type="caution">
    <text evidence="4">The sequence shown here is derived from an EMBL/GenBank/DDBJ whole genome shotgun (WGS) entry which is preliminary data.</text>
</comment>
<feature type="compositionally biased region" description="Basic and acidic residues" evidence="3">
    <location>
        <begin position="36"/>
        <end position="49"/>
    </location>
</feature>
<accession>A0A8K0P9J3</accession>
<dbReference type="InterPro" id="IPR038867">
    <property type="entry name" value="WAC"/>
</dbReference>
<dbReference type="PANTHER" id="PTHR15911:SF6">
    <property type="entry name" value="WW DOMAIN-CONTAINING ADAPTER PROTEIN WITH COILED-COIL"/>
    <property type="match status" value="1"/>
</dbReference>
<dbReference type="GO" id="GO:0005634">
    <property type="term" value="C:nucleus"/>
    <property type="evidence" value="ECO:0007669"/>
    <property type="project" value="UniProtKB-SubCell"/>
</dbReference>
<evidence type="ECO:0000256" key="3">
    <source>
        <dbReference type="SAM" id="MobiDB-lite"/>
    </source>
</evidence>
<feature type="compositionally biased region" description="Low complexity" evidence="3">
    <location>
        <begin position="117"/>
        <end position="162"/>
    </location>
</feature>
<comment type="subcellular location">
    <subcellularLocation>
        <location evidence="1">Nucleus</location>
    </subcellularLocation>
</comment>
<feature type="non-terminal residue" evidence="4">
    <location>
        <position position="1"/>
    </location>
</feature>
<keyword evidence="2" id="KW-0539">Nucleus</keyword>
<dbReference type="Proteomes" id="UP000792457">
    <property type="component" value="Unassembled WGS sequence"/>
</dbReference>
<name>A0A8K0P9J3_LADFU</name>
<feature type="region of interest" description="Disordered" evidence="3">
    <location>
        <begin position="22"/>
        <end position="223"/>
    </location>
</feature>
<dbReference type="AlphaFoldDB" id="A0A8K0P9J3"/>
<evidence type="ECO:0000256" key="1">
    <source>
        <dbReference type="ARBA" id="ARBA00004123"/>
    </source>
</evidence>
<proteinExistence type="predicted"/>
<feature type="compositionally biased region" description="Gly residues" evidence="3">
    <location>
        <begin position="293"/>
        <end position="308"/>
    </location>
</feature>
<keyword evidence="5" id="KW-1185">Reference proteome</keyword>
<gene>
    <name evidence="4" type="ORF">J437_LFUL017998</name>
</gene>